<dbReference type="Gene3D" id="3.20.20.80">
    <property type="entry name" value="Glycosidases"/>
    <property type="match status" value="1"/>
</dbReference>
<dbReference type="SUPFAM" id="SSF51445">
    <property type="entry name" value="(Trans)glycosidases"/>
    <property type="match status" value="1"/>
</dbReference>
<protein>
    <submittedName>
        <fullName evidence="4">Glycosyl hydrolase family 20, catalytic domain</fullName>
    </submittedName>
</protein>
<evidence type="ECO:0000256" key="1">
    <source>
        <dbReference type="ARBA" id="ARBA00006285"/>
    </source>
</evidence>
<dbReference type="CDD" id="cd06565">
    <property type="entry name" value="GH20_GcnA-like"/>
    <property type="match status" value="1"/>
</dbReference>
<sequence>MMAKRVLTVVFILAMYLSVSGQANTFRVKGFHLDLRIQVMKMPALKAFARQLSEHGINTLVMEWEATYPYQQHAVISNRYAYTRTEVIDFVKYCNGLGIDVIPLQQSFGHVEYILRHWRYRELREDQKDYSQVNPTKEAACKVLFSELYKDLISTHTSRYIHIGGDETYLLGHSEASRQKVAKVGKGRLYGDYIKMLCEEVVRLGKIPVVWADIALKYPDALQGLPKQTVFIDWNYGWDLNRFGDHEKLMQSGFEIWGSPAIRSGPDNYFLTDWEKHFNNIRDFIPQARKLGYRGMIMTSWSTSGIYSPVFESANDITDLYAIRRVYPITGFDMLIAAYFESLRTTAPLEVEKFIARYCKDQYGFNETQALSFWNALKKTPYEVSQGAVVKPGVSLAALLDSARETARVLYSLQPSANKASFGHFLLLSDIRVYYLSCLMIEARMNDVAYTRNQAAGLLQQLNDLKPEELNKRFSLMNRDVLFPAEIETENTLRNERWNQLRTKLEANK</sequence>
<dbReference type="Proteomes" id="UP000190166">
    <property type="component" value="Unassembled WGS sequence"/>
</dbReference>
<dbReference type="EMBL" id="FUZZ01000001">
    <property type="protein sequence ID" value="SKC98054.1"/>
    <property type="molecule type" value="Genomic_DNA"/>
</dbReference>
<reference evidence="4 5" key="1">
    <citation type="submission" date="2017-02" db="EMBL/GenBank/DDBJ databases">
        <authorList>
            <person name="Peterson S.W."/>
        </authorList>
    </citation>
    <scope>NUCLEOTIDE SEQUENCE [LARGE SCALE GENOMIC DNA]</scope>
    <source>
        <strain evidence="4 5">DSM 18108</strain>
    </source>
</reference>
<dbReference type="GO" id="GO:0004563">
    <property type="term" value="F:beta-N-acetylhexosaminidase activity"/>
    <property type="evidence" value="ECO:0007669"/>
    <property type="project" value="UniProtKB-ARBA"/>
</dbReference>
<dbReference type="PANTHER" id="PTHR21040:SF8">
    <property type="entry name" value="BCDNA.GH04120"/>
    <property type="match status" value="1"/>
</dbReference>
<dbReference type="InterPro" id="IPR038901">
    <property type="entry name" value="HEXDC-like"/>
</dbReference>
<evidence type="ECO:0000256" key="2">
    <source>
        <dbReference type="ARBA" id="ARBA00022801"/>
    </source>
</evidence>
<dbReference type="GO" id="GO:0005975">
    <property type="term" value="P:carbohydrate metabolic process"/>
    <property type="evidence" value="ECO:0007669"/>
    <property type="project" value="InterPro"/>
</dbReference>
<dbReference type="AlphaFoldDB" id="A0A1T5NCF9"/>
<keyword evidence="2 4" id="KW-0378">Hydrolase</keyword>
<evidence type="ECO:0000313" key="4">
    <source>
        <dbReference type="EMBL" id="SKC98054.1"/>
    </source>
</evidence>
<accession>A0A1T5NCF9</accession>
<organism evidence="4 5">
    <name type="scientific">Chitinophaga ginsengisegetis</name>
    <dbReference type="NCBI Taxonomy" id="393003"/>
    <lineage>
        <taxon>Bacteria</taxon>
        <taxon>Pseudomonadati</taxon>
        <taxon>Bacteroidota</taxon>
        <taxon>Chitinophagia</taxon>
        <taxon>Chitinophagales</taxon>
        <taxon>Chitinophagaceae</taxon>
        <taxon>Chitinophaga</taxon>
    </lineage>
</organism>
<dbReference type="STRING" id="393003.SAMN05660461_1084"/>
<dbReference type="RefSeq" id="WP_079468374.1">
    <property type="nucleotide sequence ID" value="NZ_FUZZ01000001.1"/>
</dbReference>
<comment type="similarity">
    <text evidence="1">Belongs to the glycosyl hydrolase 20 family.</text>
</comment>
<name>A0A1T5NCF9_9BACT</name>
<feature type="domain" description="Glycoside hydrolase family 20 catalytic" evidence="3">
    <location>
        <begin position="36"/>
        <end position="255"/>
    </location>
</feature>
<proteinExistence type="inferred from homology"/>
<dbReference type="InterPro" id="IPR015883">
    <property type="entry name" value="Glyco_hydro_20_cat"/>
</dbReference>
<dbReference type="Pfam" id="PF00728">
    <property type="entry name" value="Glyco_hydro_20"/>
    <property type="match status" value="1"/>
</dbReference>
<dbReference type="InterPro" id="IPR017853">
    <property type="entry name" value="GH"/>
</dbReference>
<evidence type="ECO:0000259" key="3">
    <source>
        <dbReference type="Pfam" id="PF00728"/>
    </source>
</evidence>
<evidence type="ECO:0000313" key="5">
    <source>
        <dbReference type="Proteomes" id="UP000190166"/>
    </source>
</evidence>
<gene>
    <name evidence="4" type="ORF">SAMN05660461_1084</name>
</gene>
<dbReference type="PANTHER" id="PTHR21040">
    <property type="entry name" value="BCDNA.GH04120"/>
    <property type="match status" value="1"/>
</dbReference>
<keyword evidence="5" id="KW-1185">Reference proteome</keyword>